<organism evidence="2 3">
    <name type="scientific">Sorghum bicolor</name>
    <name type="common">Sorghum</name>
    <name type="synonym">Sorghum vulgare</name>
    <dbReference type="NCBI Taxonomy" id="4558"/>
    <lineage>
        <taxon>Eukaryota</taxon>
        <taxon>Viridiplantae</taxon>
        <taxon>Streptophyta</taxon>
        <taxon>Embryophyta</taxon>
        <taxon>Tracheophyta</taxon>
        <taxon>Spermatophyta</taxon>
        <taxon>Magnoliopsida</taxon>
        <taxon>Liliopsida</taxon>
        <taxon>Poales</taxon>
        <taxon>Poaceae</taxon>
        <taxon>PACMAD clade</taxon>
        <taxon>Panicoideae</taxon>
        <taxon>Andropogonodae</taxon>
        <taxon>Andropogoneae</taxon>
        <taxon>Sorghinae</taxon>
        <taxon>Sorghum</taxon>
    </lineage>
</organism>
<keyword evidence="1" id="KW-0812">Transmembrane</keyword>
<gene>
    <name evidence="2" type="ORF">BDA96_07G172900</name>
</gene>
<accession>A0A921QKQ6</accession>
<comment type="caution">
    <text evidence="2">The sequence shown here is derived from an EMBL/GenBank/DDBJ whole genome shotgun (WGS) entry which is preliminary data.</text>
</comment>
<dbReference type="Proteomes" id="UP000807115">
    <property type="component" value="Chromosome 7"/>
</dbReference>
<feature type="transmembrane region" description="Helical" evidence="1">
    <location>
        <begin position="46"/>
        <end position="63"/>
    </location>
</feature>
<evidence type="ECO:0000313" key="3">
    <source>
        <dbReference type="Proteomes" id="UP000807115"/>
    </source>
</evidence>
<dbReference type="EMBL" id="CM027686">
    <property type="protein sequence ID" value="KAG0524009.1"/>
    <property type="molecule type" value="Genomic_DNA"/>
</dbReference>
<reference evidence="2" key="2">
    <citation type="submission" date="2020-10" db="EMBL/GenBank/DDBJ databases">
        <authorList>
            <person name="Cooper E.A."/>
            <person name="Brenton Z.W."/>
            <person name="Flinn B.S."/>
            <person name="Jenkins J."/>
            <person name="Shu S."/>
            <person name="Flowers D."/>
            <person name="Luo F."/>
            <person name="Wang Y."/>
            <person name="Xia P."/>
            <person name="Barry K."/>
            <person name="Daum C."/>
            <person name="Lipzen A."/>
            <person name="Yoshinaga Y."/>
            <person name="Schmutz J."/>
            <person name="Saski C."/>
            <person name="Vermerris W."/>
            <person name="Kresovich S."/>
        </authorList>
    </citation>
    <scope>NUCLEOTIDE SEQUENCE</scope>
</reference>
<evidence type="ECO:0000313" key="2">
    <source>
        <dbReference type="EMBL" id="KAG0524009.1"/>
    </source>
</evidence>
<protein>
    <submittedName>
        <fullName evidence="2">Uncharacterized protein</fullName>
    </submittedName>
</protein>
<evidence type="ECO:0000256" key="1">
    <source>
        <dbReference type="SAM" id="Phobius"/>
    </source>
</evidence>
<proteinExistence type="predicted"/>
<keyword evidence="1" id="KW-0472">Membrane</keyword>
<reference evidence="2" key="1">
    <citation type="journal article" date="2019" name="BMC Genomics">
        <title>A new reference genome for Sorghum bicolor reveals high levels of sequence similarity between sweet and grain genotypes: implications for the genetics of sugar metabolism.</title>
        <authorList>
            <person name="Cooper E.A."/>
            <person name="Brenton Z.W."/>
            <person name="Flinn B.S."/>
            <person name="Jenkins J."/>
            <person name="Shu S."/>
            <person name="Flowers D."/>
            <person name="Luo F."/>
            <person name="Wang Y."/>
            <person name="Xia P."/>
            <person name="Barry K."/>
            <person name="Daum C."/>
            <person name="Lipzen A."/>
            <person name="Yoshinaga Y."/>
            <person name="Schmutz J."/>
            <person name="Saski C."/>
            <person name="Vermerris W."/>
            <person name="Kresovich S."/>
        </authorList>
    </citation>
    <scope>NUCLEOTIDE SEQUENCE</scope>
</reference>
<dbReference type="AlphaFoldDB" id="A0A921QKQ6"/>
<sequence>MAPAASRATPGGASAWRGRPRLCMASFSLTAAAAQLGWIVRISCLPYLHFVALPTWLLCLLRWRMWLRRTAPLLRQLGFTLGTFYL</sequence>
<name>A0A921QKQ6_SORBI</name>
<keyword evidence="1" id="KW-1133">Transmembrane helix</keyword>